<name>A0AA88E2J0_FICCA</name>
<evidence type="ECO:0000313" key="1">
    <source>
        <dbReference type="EMBL" id="GMN66521.1"/>
    </source>
</evidence>
<evidence type="ECO:0000313" key="2">
    <source>
        <dbReference type="Proteomes" id="UP001187192"/>
    </source>
</evidence>
<gene>
    <name evidence="1" type="ORF">TIFTF001_035588</name>
</gene>
<organism evidence="1 2">
    <name type="scientific">Ficus carica</name>
    <name type="common">Common fig</name>
    <dbReference type="NCBI Taxonomy" id="3494"/>
    <lineage>
        <taxon>Eukaryota</taxon>
        <taxon>Viridiplantae</taxon>
        <taxon>Streptophyta</taxon>
        <taxon>Embryophyta</taxon>
        <taxon>Tracheophyta</taxon>
        <taxon>Spermatophyta</taxon>
        <taxon>Magnoliopsida</taxon>
        <taxon>eudicotyledons</taxon>
        <taxon>Gunneridae</taxon>
        <taxon>Pentapetalae</taxon>
        <taxon>rosids</taxon>
        <taxon>fabids</taxon>
        <taxon>Rosales</taxon>
        <taxon>Moraceae</taxon>
        <taxon>Ficeae</taxon>
        <taxon>Ficus</taxon>
    </lineage>
</organism>
<dbReference type="EMBL" id="BTGU01000333">
    <property type="protein sequence ID" value="GMN66521.1"/>
    <property type="molecule type" value="Genomic_DNA"/>
</dbReference>
<dbReference type="AlphaFoldDB" id="A0AA88E2J0"/>
<proteinExistence type="predicted"/>
<keyword evidence="2" id="KW-1185">Reference proteome</keyword>
<comment type="caution">
    <text evidence="1">The sequence shown here is derived from an EMBL/GenBank/DDBJ whole genome shotgun (WGS) entry which is preliminary data.</text>
</comment>
<dbReference type="Proteomes" id="UP001187192">
    <property type="component" value="Unassembled WGS sequence"/>
</dbReference>
<reference evidence="1" key="1">
    <citation type="submission" date="2023-07" db="EMBL/GenBank/DDBJ databases">
        <title>draft genome sequence of fig (Ficus carica).</title>
        <authorList>
            <person name="Takahashi T."/>
            <person name="Nishimura K."/>
        </authorList>
    </citation>
    <scope>NUCLEOTIDE SEQUENCE</scope>
</reference>
<accession>A0AA88E2J0</accession>
<sequence length="54" mass="5538">MTEVEDCSNILHMGSTADPSGGLFQGQIWVWGASAMAVLQEVVAAGCTEVGILG</sequence>
<protein>
    <submittedName>
        <fullName evidence="1">Uncharacterized protein</fullName>
    </submittedName>
</protein>